<dbReference type="PANTHER" id="PTHR31658">
    <property type="entry name" value="CONSERVED OLIGOMERIC GOLGI COMPLEX SUBUNIT 1"/>
    <property type="match status" value="1"/>
</dbReference>
<dbReference type="GO" id="GO:0017119">
    <property type="term" value="C:Golgi transport complex"/>
    <property type="evidence" value="ECO:0007669"/>
    <property type="project" value="InterPro"/>
</dbReference>
<name>E1ZPA9_CHLVA</name>
<dbReference type="OMA" id="DNPRRQT"/>
<evidence type="ECO:0000256" key="8">
    <source>
        <dbReference type="SAM" id="MobiDB-lite"/>
    </source>
</evidence>
<dbReference type="InterPro" id="IPR033370">
    <property type="entry name" value="COG1"/>
</dbReference>
<dbReference type="Pfam" id="PF08700">
    <property type="entry name" value="VPS51_Exo84_N"/>
    <property type="match status" value="1"/>
</dbReference>
<evidence type="ECO:0000256" key="5">
    <source>
        <dbReference type="ARBA" id="ARBA00022927"/>
    </source>
</evidence>
<feature type="region of interest" description="Disordered" evidence="8">
    <location>
        <begin position="457"/>
        <end position="482"/>
    </location>
</feature>
<protein>
    <recommendedName>
        <fullName evidence="3">Conserved oligomeric Golgi complex subunit 1</fullName>
    </recommendedName>
</protein>
<dbReference type="InParanoid" id="E1ZPA9"/>
<comment type="subcellular location">
    <subcellularLocation>
        <location evidence="1">Golgi apparatus membrane</location>
        <topology evidence="1">Peripheral membrane protein</topology>
    </subcellularLocation>
</comment>
<dbReference type="OrthoDB" id="46189at2759"/>
<dbReference type="KEGG" id="cvr:CHLNCDRAFT_139073"/>
<dbReference type="GeneID" id="17351640"/>
<evidence type="ECO:0000256" key="6">
    <source>
        <dbReference type="ARBA" id="ARBA00023034"/>
    </source>
</evidence>
<dbReference type="EMBL" id="GL433857">
    <property type="protein sequence ID" value="EFN52303.1"/>
    <property type="molecule type" value="Genomic_DNA"/>
</dbReference>
<reference evidence="9 10" key="1">
    <citation type="journal article" date="2010" name="Plant Cell">
        <title>The Chlorella variabilis NC64A genome reveals adaptation to photosymbiosis, coevolution with viruses, and cryptic sex.</title>
        <authorList>
            <person name="Blanc G."/>
            <person name="Duncan G."/>
            <person name="Agarkova I."/>
            <person name="Borodovsky M."/>
            <person name="Gurnon J."/>
            <person name="Kuo A."/>
            <person name="Lindquist E."/>
            <person name="Lucas S."/>
            <person name="Pangilinan J."/>
            <person name="Polle J."/>
            <person name="Salamov A."/>
            <person name="Terry A."/>
            <person name="Yamada T."/>
            <person name="Dunigan D.D."/>
            <person name="Grigoriev I.V."/>
            <person name="Claverie J.M."/>
            <person name="Van Etten J.L."/>
        </authorList>
    </citation>
    <scope>NUCLEOTIDE SEQUENCE [LARGE SCALE GENOMIC DNA]</scope>
    <source>
        <strain evidence="9 10">NC64A</strain>
    </source>
</reference>
<dbReference type="GO" id="GO:0015031">
    <property type="term" value="P:protein transport"/>
    <property type="evidence" value="ECO:0007669"/>
    <property type="project" value="UniProtKB-KW"/>
</dbReference>
<dbReference type="FunCoup" id="E1ZPA9">
    <property type="interactions" value="1655"/>
</dbReference>
<evidence type="ECO:0000256" key="4">
    <source>
        <dbReference type="ARBA" id="ARBA00022448"/>
    </source>
</evidence>
<keyword evidence="6" id="KW-0333">Golgi apparatus</keyword>
<evidence type="ECO:0000256" key="7">
    <source>
        <dbReference type="ARBA" id="ARBA00023136"/>
    </source>
</evidence>
<dbReference type="Proteomes" id="UP000008141">
    <property type="component" value="Unassembled WGS sequence"/>
</dbReference>
<keyword evidence="7" id="KW-0472">Membrane</keyword>
<comment type="similarity">
    <text evidence="2">Belongs to the COG1 family.</text>
</comment>
<gene>
    <name evidence="9" type="ORF">CHLNCDRAFT_139073</name>
</gene>
<dbReference type="RefSeq" id="XP_005844405.1">
    <property type="nucleotide sequence ID" value="XM_005844343.1"/>
</dbReference>
<accession>E1ZPA9</accession>
<keyword evidence="5" id="KW-0653">Protein transport</keyword>
<sequence length="1069" mass="110977">MERMEVEKLFQQRPIAAVREFELTMQASLAEKKKQLRETVGESYRDLISSADTIIDISRSCHRLVDLTGALQRGLGELASGIAAGGAAAPPTTSSYDRLYSLGSRIKYLLDTPETIYGCLDGGEFLAASRRYVRAAEVHRLLTAGQAKQVAQRFPLLQHQWPLVKKFRSQVYTAAGAWLGSHGELTATQAASTLAAQALLKPADGAEVLKAFLTARQAYIMQCLSAATSAGADTDLDSLAFILADVATMVCATLAQCGELFLQLPGVTATPLLAQALSKGDSSSADLLFDTGKEADAWKAHVEATRNRLAELSAAGLALECSGWLDQLSLQLRQLGGRLLGPCSSGQGLLQVEAAVKAALEEWQYQLQASRPDAAAAADAGGDVAAMSWGDICQWVLGRPSPLWPLMFEQPLLERAKQLVSRDFSAVVDEEAANLPPSAPGTFQAASWFEAVELQPATPDGASNGSVGASKRRRLAGQPKQGSAQAGAAQDLLLQRWLGQAGHVVQRFDQQLSKALVAALDACGSLAQPVAGGTVPDVRRPSGPTEAAASRALVLEPFVQDRCAEAAEGIAASLDARLLALPHPEAAGCGDARYSPIATQALLLGRVALGLASRSSMLPVVLGPPDQWRASVIGGADAEAAGRRPLLGPRLPAGAPAAPAPSARYERLQQRLHSVGLQGYGKWASWASVGLASALVAGLSADHTLAADVPLRSWDETVIGGAGKDELALEAEPAGSGLEMRFQLPAAPSPAAVLLALAACQEVDRAGGHLLEEEPLQLFKWRLCGSLLAALSAALGEAEANGDGGGLGTVETAAVGSGHSAVLAGKVSEKGVLQLLFDVRFLLDLLSGGRPISTSASDAAGSAAAVAGRRREAMQLEAQLSGRLDPIDWATYEPYLYANKDRAAIRRQVLFGVLLRGNQRTAQQAGSGAAEGGSSMSADSNTLRMAAVGPRFSYLPVTTPAALLRQTSMHQLQNAGSSSRLASGLPVLAGATDVAATPAAPAGESAAAYSFAMLLSNKPRHAGEEDEGPIASSASSAAMGTGVSAAANKLVGLLGDSGLLSSFARGFNN</sequence>
<dbReference type="GO" id="GO:0000139">
    <property type="term" value="C:Golgi membrane"/>
    <property type="evidence" value="ECO:0007669"/>
    <property type="project" value="UniProtKB-SubCell"/>
</dbReference>
<organism evidence="10">
    <name type="scientific">Chlorella variabilis</name>
    <name type="common">Green alga</name>
    <dbReference type="NCBI Taxonomy" id="554065"/>
    <lineage>
        <taxon>Eukaryota</taxon>
        <taxon>Viridiplantae</taxon>
        <taxon>Chlorophyta</taxon>
        <taxon>core chlorophytes</taxon>
        <taxon>Trebouxiophyceae</taxon>
        <taxon>Chlorellales</taxon>
        <taxon>Chlorellaceae</taxon>
        <taxon>Chlorella clade</taxon>
        <taxon>Chlorella</taxon>
    </lineage>
</organism>
<dbReference type="STRING" id="554065.E1ZPA9"/>
<evidence type="ECO:0000256" key="2">
    <source>
        <dbReference type="ARBA" id="ARBA00006653"/>
    </source>
</evidence>
<evidence type="ECO:0000313" key="9">
    <source>
        <dbReference type="EMBL" id="EFN52303.1"/>
    </source>
</evidence>
<evidence type="ECO:0000313" key="10">
    <source>
        <dbReference type="Proteomes" id="UP000008141"/>
    </source>
</evidence>
<dbReference type="PANTHER" id="PTHR31658:SF0">
    <property type="entry name" value="CONSERVED OLIGOMERIC GOLGI COMPLEX SUBUNIT 1"/>
    <property type="match status" value="1"/>
</dbReference>
<dbReference type="eggNOG" id="KOG2033">
    <property type="taxonomic scope" value="Eukaryota"/>
</dbReference>
<keyword evidence="4" id="KW-0813">Transport</keyword>
<proteinExistence type="inferred from homology"/>
<dbReference type="GO" id="GO:0006891">
    <property type="term" value="P:intra-Golgi vesicle-mediated transport"/>
    <property type="evidence" value="ECO:0007669"/>
    <property type="project" value="InterPro"/>
</dbReference>
<dbReference type="AlphaFoldDB" id="E1ZPA9"/>
<evidence type="ECO:0000256" key="1">
    <source>
        <dbReference type="ARBA" id="ARBA00004395"/>
    </source>
</evidence>
<evidence type="ECO:0000256" key="3">
    <source>
        <dbReference type="ARBA" id="ARBA00020978"/>
    </source>
</evidence>
<keyword evidence="10" id="KW-1185">Reference proteome</keyword>